<comment type="caution">
    <text evidence="1">The sequence shown here is derived from an EMBL/GenBank/DDBJ whole genome shotgun (WGS) entry which is preliminary data.</text>
</comment>
<evidence type="ECO:0000313" key="1">
    <source>
        <dbReference type="EMBL" id="KHG07904.1"/>
    </source>
</evidence>
<reference evidence="2" key="1">
    <citation type="submission" date="2014-09" db="EMBL/GenBank/DDBJ databases">
        <authorList>
            <person name="Mudge J."/>
            <person name="Ramaraj T."/>
            <person name="Lindquist I.E."/>
            <person name="Bharti A.K."/>
            <person name="Sundararajan A."/>
            <person name="Cameron C.T."/>
            <person name="Woodward J.E."/>
            <person name="May G.D."/>
            <person name="Brubaker C."/>
            <person name="Broadhvest J."/>
            <person name="Wilkins T.A."/>
        </authorList>
    </citation>
    <scope>NUCLEOTIDE SEQUENCE</scope>
    <source>
        <strain evidence="2">cv. AKA8401</strain>
    </source>
</reference>
<organism evidence="1 2">
    <name type="scientific">Gossypium arboreum</name>
    <name type="common">Tree cotton</name>
    <name type="synonym">Gossypium nanking</name>
    <dbReference type="NCBI Taxonomy" id="29729"/>
    <lineage>
        <taxon>Eukaryota</taxon>
        <taxon>Viridiplantae</taxon>
        <taxon>Streptophyta</taxon>
        <taxon>Embryophyta</taxon>
        <taxon>Tracheophyta</taxon>
        <taxon>Spermatophyta</taxon>
        <taxon>Magnoliopsida</taxon>
        <taxon>eudicotyledons</taxon>
        <taxon>Gunneridae</taxon>
        <taxon>Pentapetalae</taxon>
        <taxon>rosids</taxon>
        <taxon>malvids</taxon>
        <taxon>Malvales</taxon>
        <taxon>Malvaceae</taxon>
        <taxon>Malvoideae</taxon>
        <taxon>Gossypium</taxon>
    </lineage>
</organism>
<proteinExistence type="predicted"/>
<keyword evidence="2" id="KW-1185">Reference proteome</keyword>
<dbReference type="GO" id="GO:0016874">
    <property type="term" value="F:ligase activity"/>
    <property type="evidence" value="ECO:0007669"/>
    <property type="project" value="UniProtKB-KW"/>
</dbReference>
<gene>
    <name evidence="1" type="ORF">F383_34920</name>
</gene>
<protein>
    <submittedName>
        <fullName evidence="1">Valine--tRNA ligase</fullName>
    </submittedName>
</protein>
<dbReference type="EMBL" id="JRRC01484547">
    <property type="protein sequence ID" value="KHG07904.1"/>
    <property type="molecule type" value="Genomic_DNA"/>
</dbReference>
<dbReference type="Proteomes" id="UP000032142">
    <property type="component" value="Unassembled WGS sequence"/>
</dbReference>
<sequence length="30" mass="3496">MQPLAEKALLAIEKGELTIIPERFEKIYNH</sequence>
<keyword evidence="1" id="KW-0436">Ligase</keyword>
<evidence type="ECO:0000313" key="2">
    <source>
        <dbReference type="Proteomes" id="UP000032142"/>
    </source>
</evidence>
<accession>A0A0B0N7T4</accession>
<name>A0A0B0N7T4_GOSAR</name>
<dbReference type="AlphaFoldDB" id="A0A0B0N7T4"/>